<dbReference type="Proteomes" id="UP000827092">
    <property type="component" value="Unassembled WGS sequence"/>
</dbReference>
<reference evidence="2 3" key="1">
    <citation type="journal article" date="2022" name="Nat. Ecol. Evol.">
        <title>A masculinizing supergene underlies an exaggerated male reproductive morph in a spider.</title>
        <authorList>
            <person name="Hendrickx F."/>
            <person name="De Corte Z."/>
            <person name="Sonet G."/>
            <person name="Van Belleghem S.M."/>
            <person name="Kostlbacher S."/>
            <person name="Vangestel C."/>
        </authorList>
    </citation>
    <scope>NUCLEOTIDE SEQUENCE [LARGE SCALE GENOMIC DNA]</scope>
    <source>
        <strain evidence="2">W744_W776</strain>
    </source>
</reference>
<feature type="compositionally biased region" description="Basic and acidic residues" evidence="1">
    <location>
        <begin position="50"/>
        <end position="67"/>
    </location>
</feature>
<organism evidence="2 3">
    <name type="scientific">Oedothorax gibbosus</name>
    <dbReference type="NCBI Taxonomy" id="931172"/>
    <lineage>
        <taxon>Eukaryota</taxon>
        <taxon>Metazoa</taxon>
        <taxon>Ecdysozoa</taxon>
        <taxon>Arthropoda</taxon>
        <taxon>Chelicerata</taxon>
        <taxon>Arachnida</taxon>
        <taxon>Araneae</taxon>
        <taxon>Araneomorphae</taxon>
        <taxon>Entelegynae</taxon>
        <taxon>Araneoidea</taxon>
        <taxon>Linyphiidae</taxon>
        <taxon>Erigoninae</taxon>
        <taxon>Oedothorax</taxon>
    </lineage>
</organism>
<evidence type="ECO:0000313" key="3">
    <source>
        <dbReference type="Proteomes" id="UP000827092"/>
    </source>
</evidence>
<proteinExistence type="predicted"/>
<dbReference type="AlphaFoldDB" id="A0AAV6U782"/>
<protein>
    <submittedName>
        <fullName evidence="2">Uncharacterized protein</fullName>
    </submittedName>
</protein>
<accession>A0AAV6U782</accession>
<keyword evidence="3" id="KW-1185">Reference proteome</keyword>
<name>A0AAV6U782_9ARAC</name>
<comment type="caution">
    <text evidence="2">The sequence shown here is derived from an EMBL/GenBank/DDBJ whole genome shotgun (WGS) entry which is preliminary data.</text>
</comment>
<dbReference type="EMBL" id="JAFNEN010000606">
    <property type="protein sequence ID" value="KAG8179728.1"/>
    <property type="molecule type" value="Genomic_DNA"/>
</dbReference>
<evidence type="ECO:0000313" key="2">
    <source>
        <dbReference type="EMBL" id="KAG8179728.1"/>
    </source>
</evidence>
<sequence>MKYLSANGEETPTSLKAKQGKILTIDKALETKRKRLSSPLPLFCKYIDDSSQKQEKEEISVVSEKIDTPTQVHLK</sequence>
<feature type="region of interest" description="Disordered" evidence="1">
    <location>
        <begin position="50"/>
        <end position="75"/>
    </location>
</feature>
<evidence type="ECO:0000256" key="1">
    <source>
        <dbReference type="SAM" id="MobiDB-lite"/>
    </source>
</evidence>
<gene>
    <name evidence="2" type="ORF">JTE90_006633</name>
</gene>